<keyword evidence="2" id="KW-0808">Transferase</keyword>
<accession>A0ABZ1LWX7</accession>
<dbReference type="Proteomes" id="UP001622731">
    <property type="component" value="Chromosome"/>
</dbReference>
<dbReference type="EMBL" id="CP108200">
    <property type="protein sequence ID" value="WTR95604.1"/>
    <property type="molecule type" value="Genomic_DNA"/>
</dbReference>
<gene>
    <name evidence="2" type="ORF">OHB34_16450</name>
</gene>
<evidence type="ECO:0000256" key="1">
    <source>
        <dbReference type="SAM" id="Phobius"/>
    </source>
</evidence>
<evidence type="ECO:0000313" key="2">
    <source>
        <dbReference type="EMBL" id="WTR95604.1"/>
    </source>
</evidence>
<feature type="transmembrane region" description="Helical" evidence="1">
    <location>
        <begin position="24"/>
        <end position="55"/>
    </location>
</feature>
<keyword evidence="3" id="KW-1185">Reference proteome</keyword>
<feature type="transmembrane region" description="Helical" evidence="1">
    <location>
        <begin position="62"/>
        <end position="86"/>
    </location>
</feature>
<reference evidence="2 3" key="1">
    <citation type="submission" date="2022-10" db="EMBL/GenBank/DDBJ databases">
        <title>The complete genomes of actinobacterial strains from the NBC collection.</title>
        <authorList>
            <person name="Joergensen T.S."/>
            <person name="Alvarez Arevalo M."/>
            <person name="Sterndorff E.B."/>
            <person name="Faurdal D."/>
            <person name="Vuksanovic O."/>
            <person name="Mourched A.-S."/>
            <person name="Charusanti P."/>
            <person name="Shaw S."/>
            <person name="Blin K."/>
            <person name="Weber T."/>
        </authorList>
    </citation>
    <scope>NUCLEOTIDE SEQUENCE [LARGE SCALE GENOMIC DNA]</scope>
    <source>
        <strain evidence="2 3">NBC_00116</strain>
    </source>
</reference>
<keyword evidence="1" id="KW-0812">Transmembrane</keyword>
<keyword evidence="1" id="KW-0472">Membrane</keyword>
<sequence length="448" mass="48960">MSRPQPGQSPDRLPEKPLPRWFPAALPVSVLVAVLWGPVYAAVLCGVAAVAVAYATTRKPELWHLAAGTGLCAAGVLAQAFAYYLILRDGSLGPHGSAAVLFLLGLQFFLHGRKVRRAAQLTLSALRRHREENGLLRAAEPLGERRPGARRVPFAMTSVFGAVVSGLGSLFLCFTLLALRDLLTTGGNPWWASLVVAALCAQAVLFIGLGNTILRTGVQYYDTVVSSPDDLAGRQYVLYLRSFRDDHRLSRPHRIPLAGAWLAAAVSLGQGEEERIADALSWAGPLVGVGAPGERVPRAGARRMYLPPDDWQRPVSTMMRGAALVVIVLGKGPGTLWEIREAMRILPPERLLLLVPMKEKAYDEFRELAGDLAPGVLPAYRRSRALSSRVRGIIHFEPDWTARFVALRRPPPLEDPLVGSLDRAMWPAMVRLTELELERRADGRRGEA</sequence>
<keyword evidence="1" id="KW-1133">Transmembrane helix</keyword>
<name>A0ABZ1LWX7_9ACTN</name>
<protein>
    <submittedName>
        <fullName evidence="2">Transferase</fullName>
    </submittedName>
</protein>
<proteinExistence type="predicted"/>
<dbReference type="RefSeq" id="WP_011028890.1">
    <property type="nucleotide sequence ID" value="NZ_BMPR01000064.1"/>
</dbReference>
<feature type="transmembrane region" description="Helical" evidence="1">
    <location>
        <begin position="154"/>
        <end position="178"/>
    </location>
</feature>
<feature type="transmembrane region" description="Helical" evidence="1">
    <location>
        <begin position="190"/>
        <end position="209"/>
    </location>
</feature>
<evidence type="ECO:0000313" key="3">
    <source>
        <dbReference type="Proteomes" id="UP001622731"/>
    </source>
</evidence>
<organism evidence="2 3">
    <name type="scientific">Streptomyces anthocyanicus</name>
    <dbReference type="NCBI Taxonomy" id="68174"/>
    <lineage>
        <taxon>Bacteria</taxon>
        <taxon>Bacillati</taxon>
        <taxon>Actinomycetota</taxon>
        <taxon>Actinomycetes</taxon>
        <taxon>Kitasatosporales</taxon>
        <taxon>Streptomycetaceae</taxon>
        <taxon>Streptomyces</taxon>
        <taxon>Streptomyces violaceoruber group</taxon>
    </lineage>
</organism>
<dbReference type="GO" id="GO:0016740">
    <property type="term" value="F:transferase activity"/>
    <property type="evidence" value="ECO:0007669"/>
    <property type="project" value="UniProtKB-KW"/>
</dbReference>
<feature type="transmembrane region" description="Helical" evidence="1">
    <location>
        <begin position="92"/>
        <end position="110"/>
    </location>
</feature>